<keyword evidence="2" id="KW-1133">Transmembrane helix</keyword>
<keyword evidence="2" id="KW-0472">Membrane</keyword>
<protein>
    <recommendedName>
        <fullName evidence="5">Zinc ribbon domain-containing protein</fullName>
    </recommendedName>
</protein>
<feature type="transmembrane region" description="Helical" evidence="2">
    <location>
        <begin position="93"/>
        <end position="114"/>
    </location>
</feature>
<keyword evidence="4" id="KW-1185">Reference proteome</keyword>
<evidence type="ECO:0000256" key="1">
    <source>
        <dbReference type="SAM" id="Coils"/>
    </source>
</evidence>
<evidence type="ECO:0000313" key="4">
    <source>
        <dbReference type="Proteomes" id="UP001057134"/>
    </source>
</evidence>
<name>A0ABY4RPX2_9BACL</name>
<proteinExistence type="predicted"/>
<dbReference type="EMBL" id="CP027059">
    <property type="protein sequence ID" value="UQZ84541.1"/>
    <property type="molecule type" value="Genomic_DNA"/>
</dbReference>
<accession>A0ABY4RPX2</accession>
<sequence length="224" mass="25338">MQQQFIRTINTSDAFKMKMEQLEKDLNLKTVPMKAKLKGLEKEYEQYKTVALGSEVGGGLLSFFGSLAKAVGTLVFLFSVIGGLVDEEALRDFLPAVVGVAVIGIVVFLFGVGWKRKARAMIKQAKQRQQEAEVKKNALRAEIDALRDEIILEHNQYETLIAETKRTYEQHMLNQQELITSEVETLKQYNNSNDDTKECPQCAEVVKAKAKICRFCNHKFEESA</sequence>
<evidence type="ECO:0000256" key="2">
    <source>
        <dbReference type="SAM" id="Phobius"/>
    </source>
</evidence>
<feature type="transmembrane region" description="Helical" evidence="2">
    <location>
        <begin position="60"/>
        <end position="81"/>
    </location>
</feature>
<keyword evidence="1" id="KW-0175">Coiled coil</keyword>
<gene>
    <name evidence="3" type="ORF">SK3146_03796</name>
</gene>
<keyword evidence="2" id="KW-0812">Transmembrane</keyword>
<organism evidence="3 4">
    <name type="scientific">Paenibacillus konkukensis</name>
    <dbReference type="NCBI Taxonomy" id="2020716"/>
    <lineage>
        <taxon>Bacteria</taxon>
        <taxon>Bacillati</taxon>
        <taxon>Bacillota</taxon>
        <taxon>Bacilli</taxon>
        <taxon>Bacillales</taxon>
        <taxon>Paenibacillaceae</taxon>
        <taxon>Paenibacillus</taxon>
    </lineage>
</organism>
<reference evidence="3" key="1">
    <citation type="submission" date="2018-02" db="EMBL/GenBank/DDBJ databases">
        <authorList>
            <person name="Kim S.-K."/>
            <person name="Jung H.-I."/>
            <person name="Lee S.-W."/>
        </authorList>
    </citation>
    <scope>NUCLEOTIDE SEQUENCE</scope>
    <source>
        <strain evidence="3">SK3146</strain>
    </source>
</reference>
<reference evidence="3" key="2">
    <citation type="journal article" date="2021" name="J Anim Sci Technol">
        <title>Complete genome sequence of Paenibacillus konkukensis sp. nov. SK3146 as a potential probiotic strain.</title>
        <authorList>
            <person name="Jung H.I."/>
            <person name="Park S."/>
            <person name="Niu K.M."/>
            <person name="Lee S.W."/>
            <person name="Kothari D."/>
            <person name="Yi K.J."/>
            <person name="Kim S.K."/>
        </authorList>
    </citation>
    <scope>NUCLEOTIDE SEQUENCE</scope>
    <source>
        <strain evidence="3">SK3146</strain>
    </source>
</reference>
<dbReference type="Proteomes" id="UP001057134">
    <property type="component" value="Chromosome"/>
</dbReference>
<dbReference type="RefSeq" id="WP_249860296.1">
    <property type="nucleotide sequence ID" value="NZ_CP027059.1"/>
</dbReference>
<feature type="coiled-coil region" evidence="1">
    <location>
        <begin position="115"/>
        <end position="156"/>
    </location>
</feature>
<evidence type="ECO:0008006" key="5">
    <source>
        <dbReference type="Google" id="ProtNLM"/>
    </source>
</evidence>
<evidence type="ECO:0000313" key="3">
    <source>
        <dbReference type="EMBL" id="UQZ84541.1"/>
    </source>
</evidence>